<feature type="transmembrane region" description="Helical" evidence="8">
    <location>
        <begin position="765"/>
        <end position="786"/>
    </location>
</feature>
<evidence type="ECO:0000256" key="7">
    <source>
        <dbReference type="ARBA" id="ARBA00023136"/>
    </source>
</evidence>
<dbReference type="PROSITE" id="PS00154">
    <property type="entry name" value="ATPASE_E1_E2"/>
    <property type="match status" value="1"/>
</dbReference>
<dbReference type="InterPro" id="IPR018303">
    <property type="entry name" value="ATPase_P-typ_P_site"/>
</dbReference>
<feature type="transmembrane region" description="Helical" evidence="8">
    <location>
        <begin position="722"/>
        <end position="744"/>
    </location>
</feature>
<evidence type="ECO:0000256" key="8">
    <source>
        <dbReference type="SAM" id="Phobius"/>
    </source>
</evidence>
<dbReference type="InterPro" id="IPR044492">
    <property type="entry name" value="P_typ_ATPase_HD_dom"/>
</dbReference>
<evidence type="ECO:0000256" key="1">
    <source>
        <dbReference type="ARBA" id="ARBA00004141"/>
    </source>
</evidence>
<dbReference type="SMART" id="SM00831">
    <property type="entry name" value="Cation_ATPase_N"/>
    <property type="match status" value="1"/>
</dbReference>
<dbReference type="SFLD" id="SFLDF00027">
    <property type="entry name" value="p-type_atpase"/>
    <property type="match status" value="1"/>
</dbReference>
<proteinExistence type="predicted"/>
<dbReference type="GO" id="GO:0005524">
    <property type="term" value="F:ATP binding"/>
    <property type="evidence" value="ECO:0007669"/>
    <property type="project" value="UniProtKB-KW"/>
</dbReference>
<dbReference type="InterPro" id="IPR004014">
    <property type="entry name" value="ATPase_P-typ_cation-transptr_N"/>
</dbReference>
<dbReference type="InterPro" id="IPR059000">
    <property type="entry name" value="ATPase_P-type_domA"/>
</dbReference>
<evidence type="ECO:0000256" key="5">
    <source>
        <dbReference type="ARBA" id="ARBA00022967"/>
    </source>
</evidence>
<dbReference type="SUPFAM" id="SSF56784">
    <property type="entry name" value="HAD-like"/>
    <property type="match status" value="1"/>
</dbReference>
<feature type="transmembrane region" description="Helical" evidence="8">
    <location>
        <begin position="689"/>
        <end position="710"/>
    </location>
</feature>
<evidence type="ECO:0000256" key="4">
    <source>
        <dbReference type="ARBA" id="ARBA00022840"/>
    </source>
</evidence>
<comment type="subcellular location">
    <subcellularLocation>
        <location evidence="1">Membrane</location>
        <topology evidence="1">Multi-pass membrane protein</topology>
    </subcellularLocation>
</comment>
<feature type="transmembrane region" description="Helical" evidence="8">
    <location>
        <begin position="67"/>
        <end position="87"/>
    </location>
</feature>
<dbReference type="SFLD" id="SFLDG00002">
    <property type="entry name" value="C1.7:_P-type_atpase_like"/>
    <property type="match status" value="1"/>
</dbReference>
<dbReference type="InterPro" id="IPR036412">
    <property type="entry name" value="HAD-like_sf"/>
</dbReference>
<dbReference type="InterPro" id="IPR008250">
    <property type="entry name" value="ATPase_P-typ_transduc_dom_A_sf"/>
</dbReference>
<gene>
    <name evidence="10" type="ORF">ENN92_00825</name>
</gene>
<evidence type="ECO:0000313" key="10">
    <source>
        <dbReference type="EMBL" id="HDQ88678.1"/>
    </source>
</evidence>
<feature type="transmembrane region" description="Helical" evidence="8">
    <location>
        <begin position="798"/>
        <end position="818"/>
    </location>
</feature>
<feature type="transmembrane region" description="Helical" evidence="8">
    <location>
        <begin position="859"/>
        <end position="886"/>
    </location>
</feature>
<keyword evidence="7 8" id="KW-0472">Membrane</keyword>
<evidence type="ECO:0000256" key="6">
    <source>
        <dbReference type="ARBA" id="ARBA00022989"/>
    </source>
</evidence>
<dbReference type="Pfam" id="PF00690">
    <property type="entry name" value="Cation_ATPase_N"/>
    <property type="match status" value="1"/>
</dbReference>
<dbReference type="InterPro" id="IPR006068">
    <property type="entry name" value="ATPase_P-typ_cation-transptr_C"/>
</dbReference>
<evidence type="ECO:0000256" key="2">
    <source>
        <dbReference type="ARBA" id="ARBA00022692"/>
    </source>
</evidence>
<feature type="transmembrane region" description="Helical" evidence="8">
    <location>
        <begin position="237"/>
        <end position="257"/>
    </location>
</feature>
<dbReference type="NCBIfam" id="TIGR01494">
    <property type="entry name" value="ATPase_P-type"/>
    <property type="match status" value="2"/>
</dbReference>
<dbReference type="Gene3D" id="3.40.50.1000">
    <property type="entry name" value="HAD superfamily/HAD-like"/>
    <property type="match status" value="1"/>
</dbReference>
<dbReference type="PANTHER" id="PTHR42861">
    <property type="entry name" value="CALCIUM-TRANSPORTING ATPASE"/>
    <property type="match status" value="1"/>
</dbReference>
<name>A0A7C1HVB3_UNCKA</name>
<dbReference type="Pfam" id="PF13246">
    <property type="entry name" value="Cation_ATPase"/>
    <property type="match status" value="1"/>
</dbReference>
<evidence type="ECO:0000256" key="3">
    <source>
        <dbReference type="ARBA" id="ARBA00022741"/>
    </source>
</evidence>
<feature type="domain" description="Cation-transporting P-type ATPase N-terminal" evidence="9">
    <location>
        <begin position="1"/>
        <end position="62"/>
    </location>
</feature>
<comment type="caution">
    <text evidence="10">The sequence shown here is derived from an EMBL/GenBank/DDBJ whole genome shotgun (WGS) entry which is preliminary data.</text>
</comment>
<dbReference type="GO" id="GO:0016887">
    <property type="term" value="F:ATP hydrolysis activity"/>
    <property type="evidence" value="ECO:0007669"/>
    <property type="project" value="InterPro"/>
</dbReference>
<dbReference type="SFLD" id="SFLDS00003">
    <property type="entry name" value="Haloacid_Dehalogenase"/>
    <property type="match status" value="1"/>
</dbReference>
<dbReference type="Proteomes" id="UP000886066">
    <property type="component" value="Unassembled WGS sequence"/>
</dbReference>
<dbReference type="GO" id="GO:0016020">
    <property type="term" value="C:membrane"/>
    <property type="evidence" value="ECO:0007669"/>
    <property type="project" value="UniProtKB-SubCell"/>
</dbReference>
<dbReference type="SUPFAM" id="SSF81660">
    <property type="entry name" value="Metal cation-transporting ATPase, ATP-binding domain N"/>
    <property type="match status" value="1"/>
</dbReference>
<dbReference type="InterPro" id="IPR023298">
    <property type="entry name" value="ATPase_P-typ_TM_dom_sf"/>
</dbReference>
<dbReference type="PRINTS" id="PR00120">
    <property type="entry name" value="HATPASE"/>
</dbReference>
<reference evidence="10" key="1">
    <citation type="journal article" date="2020" name="mSystems">
        <title>Genome- and Community-Level Interaction Insights into Carbon Utilization and Element Cycling Functions of Hydrothermarchaeota in Hydrothermal Sediment.</title>
        <authorList>
            <person name="Zhou Z."/>
            <person name="Liu Y."/>
            <person name="Xu W."/>
            <person name="Pan J."/>
            <person name="Luo Z.H."/>
            <person name="Li M."/>
        </authorList>
    </citation>
    <scope>NUCLEOTIDE SEQUENCE [LARGE SCALE GENOMIC DNA]</scope>
    <source>
        <strain evidence="10">SpSt-1219</strain>
    </source>
</reference>
<sequence>MPKNFTGLSSQEAKDLLKQYGLNELEERNKVTKLQILLRQIKSNFMVYMLFIAAVTSLLVGKDITGYTIFAVIICVIAVGFVQEYKAEEAVGSLKKMLMPISIVMRDGHKVEVPSEELVPGDILVLGNGEKIPADALILQSRDLRVNEAALTGEAKDVSKTALECDLKELTNGEPNCEEEPDEKNTLFMGTYIVNGKCFAKVIHTGMNTKFGQIAHLISSAEKELPLQKKVNDIAKVMVVISIVFSVLTAGLMVFNAPVINNSVLVDALILMIAISVSAFPEGFPVVLITTLALGAKRMSDKKVVVNRMSIIETLGETTVICTDKTGTITRGEMTVKFIFADNTLYEVEGAGYIGHGKITKEGKPIDLANSKAIKLLLDSSVVCNDAQIERTGDDHEFRALGTPTEAALLVLGAKAGIYKEDFTGEIGSEYPFNSERKMMSVLYTTSSENGNNNVENIVYTKGAPEILLEKCTKVLKDGKEVDFSPELRAKLEEMQQEMAKHAYRTLAIGYKRLDSFDRDYKEEDFVFLGVVALEDSPREEVIGAIKIAEKAGIKIKMITGDNKETAAAIARQIGLTGDILVGKEINELSDEELSIAIKKAQVFARVTPEHKLRIVKLLKSHEEIVAMTGDGVNDAPALKEAHIGIAMGKTGTDVSRATADLTLKDDNFSSIVEAVAEGRTIFNNIRKFVSYQLAANIAELLVLLAGVVMAPKLGWDTPLLLSIQILFVNLVTDNIPAIMLGLNPASTDIMLETPRENAGILNESVYLIIAVSGGIMALFTLMAYYLDFNVFGQSVEFARTTALLALIIMEIIAAFAFRSFRKLVLTRSPFVNMSLVWASLISVVATLIIMYIKPAQVIFGTVAVGLTSWSIALGISLVMTVLLDVGKFFANKSRRYVQDTR</sequence>
<feature type="transmembrane region" description="Helical" evidence="8">
    <location>
        <begin position="45"/>
        <end position="61"/>
    </location>
</feature>
<keyword evidence="3" id="KW-0547">Nucleotide-binding</keyword>
<dbReference type="SUPFAM" id="SSF81653">
    <property type="entry name" value="Calcium ATPase, transduction domain A"/>
    <property type="match status" value="1"/>
</dbReference>
<dbReference type="Pfam" id="PF00122">
    <property type="entry name" value="E1-E2_ATPase"/>
    <property type="match status" value="1"/>
</dbReference>
<accession>A0A7C1HVB3</accession>
<dbReference type="AlphaFoldDB" id="A0A7C1HVB3"/>
<dbReference type="Pfam" id="PF00689">
    <property type="entry name" value="Cation_ATPase_C"/>
    <property type="match status" value="1"/>
</dbReference>
<dbReference type="Gene3D" id="2.70.150.10">
    <property type="entry name" value="Calcium-transporting ATPase, cytoplasmic transduction domain A"/>
    <property type="match status" value="1"/>
</dbReference>
<protein>
    <submittedName>
        <fullName evidence="10">Cation-transporting P-type ATPase</fullName>
    </submittedName>
</protein>
<keyword evidence="2 8" id="KW-0812">Transmembrane</keyword>
<keyword evidence="6 8" id="KW-1133">Transmembrane helix</keyword>
<dbReference type="Gene3D" id="1.20.1110.10">
    <property type="entry name" value="Calcium-transporting ATPase, transmembrane domain"/>
    <property type="match status" value="1"/>
</dbReference>
<keyword evidence="4" id="KW-0067">ATP-binding</keyword>
<evidence type="ECO:0000259" key="9">
    <source>
        <dbReference type="SMART" id="SM00831"/>
    </source>
</evidence>
<dbReference type="EMBL" id="DSDM01000048">
    <property type="protein sequence ID" value="HDQ88678.1"/>
    <property type="molecule type" value="Genomic_DNA"/>
</dbReference>
<organism evidence="10">
    <name type="scientific">candidate division WWE3 bacterium</name>
    <dbReference type="NCBI Taxonomy" id="2053526"/>
    <lineage>
        <taxon>Bacteria</taxon>
        <taxon>Katanobacteria</taxon>
    </lineage>
</organism>
<feature type="transmembrane region" description="Helical" evidence="8">
    <location>
        <begin position="269"/>
        <end position="294"/>
    </location>
</feature>
<dbReference type="Gene3D" id="3.40.1110.10">
    <property type="entry name" value="Calcium-transporting ATPase, cytoplasmic domain N"/>
    <property type="match status" value="1"/>
</dbReference>
<dbReference type="PRINTS" id="PR00119">
    <property type="entry name" value="CATATPASE"/>
</dbReference>
<feature type="transmembrane region" description="Helical" evidence="8">
    <location>
        <begin position="830"/>
        <end position="853"/>
    </location>
</feature>
<dbReference type="InterPro" id="IPR023214">
    <property type="entry name" value="HAD_sf"/>
</dbReference>
<keyword evidence="5" id="KW-1278">Translocase</keyword>
<dbReference type="InterPro" id="IPR023299">
    <property type="entry name" value="ATPase_P-typ_cyto_dom_N"/>
</dbReference>
<dbReference type="SUPFAM" id="SSF81665">
    <property type="entry name" value="Calcium ATPase, transmembrane domain M"/>
    <property type="match status" value="1"/>
</dbReference>
<dbReference type="InterPro" id="IPR001757">
    <property type="entry name" value="P_typ_ATPase"/>
</dbReference>